<accession>A0AAT9HFX4</accession>
<gene>
    <name evidence="1" type="ORF">SHKM778_27130</name>
</gene>
<reference evidence="1" key="1">
    <citation type="submission" date="2024-06" db="EMBL/GenBank/DDBJ databases">
        <authorList>
            <consortium name="consrtm"/>
            <person name="Uemura M."/>
            <person name="Terahara T."/>
        </authorList>
    </citation>
    <scope>NUCLEOTIDE SEQUENCE</scope>
    <source>
        <strain evidence="1">KM77-8</strain>
    </source>
</reference>
<organism evidence="1">
    <name type="scientific">Streptomyces haneummycinicus</name>
    <dbReference type="NCBI Taxonomy" id="3074435"/>
    <lineage>
        <taxon>Bacteria</taxon>
        <taxon>Bacillati</taxon>
        <taxon>Actinomycetota</taxon>
        <taxon>Actinomycetes</taxon>
        <taxon>Kitasatosporales</taxon>
        <taxon>Streptomycetaceae</taxon>
        <taxon>Streptomyces</taxon>
    </lineage>
</organism>
<dbReference type="AlphaFoldDB" id="A0AAT9HFX4"/>
<name>A0AAT9HFX4_9ACTN</name>
<sequence>MEAPDAVLFVEHRQHIADQRLPSGLARGAAPGAVSRYRMRLTWGTLGSAAERRANGRCCAALEQLAVGRRKQFGYDVQPFG</sequence>
<protein>
    <submittedName>
        <fullName evidence="1">Uncharacterized protein</fullName>
    </submittedName>
</protein>
<proteinExistence type="predicted"/>
<reference evidence="1" key="2">
    <citation type="submission" date="2024-07" db="EMBL/GenBank/DDBJ databases">
        <title>Streptomyces haneummycinica sp. nov., a new antibiotic-producing actinobacterium isolated from marine sediment.</title>
        <authorList>
            <person name="Uemura M."/>
            <person name="Hamada M."/>
            <person name="Hirano S."/>
            <person name="Kobayashi K."/>
            <person name="Ohshiro T."/>
            <person name="Kobayashi T."/>
            <person name="Terahara T."/>
        </authorList>
    </citation>
    <scope>NUCLEOTIDE SEQUENCE</scope>
    <source>
        <strain evidence="1">KM77-8</strain>
    </source>
</reference>
<dbReference type="EMBL" id="AP035768">
    <property type="protein sequence ID" value="BFO16325.1"/>
    <property type="molecule type" value="Genomic_DNA"/>
</dbReference>
<evidence type="ECO:0000313" key="1">
    <source>
        <dbReference type="EMBL" id="BFO16325.1"/>
    </source>
</evidence>